<dbReference type="PANTHER" id="PTHR43342:SF2">
    <property type="entry name" value="POTENTIAL NAD-REDUCING HYDROGENASE SUBUNIT"/>
    <property type="match status" value="1"/>
</dbReference>
<feature type="binding site" evidence="7">
    <location>
        <position position="135"/>
    </location>
    <ligand>
        <name>[2Fe-2S] cluster</name>
        <dbReference type="ChEBI" id="CHEBI:190135"/>
    </ligand>
</feature>
<dbReference type="NCBIfam" id="NF005722">
    <property type="entry name" value="PRK07539.1-2"/>
    <property type="match status" value="1"/>
</dbReference>
<name>A0A7W0C6L2_9BACT</name>
<comment type="cofactor">
    <cofactor evidence="6">
        <name>[2Fe-2S] cluster</name>
        <dbReference type="ChEBI" id="CHEBI:190135"/>
    </cofactor>
</comment>
<dbReference type="Gene3D" id="3.40.30.10">
    <property type="entry name" value="Glutaredoxin"/>
    <property type="match status" value="1"/>
</dbReference>
<dbReference type="InterPro" id="IPR036249">
    <property type="entry name" value="Thioredoxin-like_sf"/>
</dbReference>
<dbReference type="EMBL" id="JACDUS010000001">
    <property type="protein sequence ID" value="MBA2880139.1"/>
    <property type="molecule type" value="Genomic_DNA"/>
</dbReference>
<evidence type="ECO:0000256" key="5">
    <source>
        <dbReference type="ARBA" id="ARBA00023014"/>
    </source>
</evidence>
<dbReference type="RefSeq" id="WP_181549802.1">
    <property type="nucleotide sequence ID" value="NZ_JACDUS010000001.1"/>
</dbReference>
<dbReference type="PROSITE" id="PS01099">
    <property type="entry name" value="COMPLEX1_24K"/>
    <property type="match status" value="1"/>
</dbReference>
<evidence type="ECO:0000256" key="3">
    <source>
        <dbReference type="ARBA" id="ARBA00022723"/>
    </source>
</evidence>
<dbReference type="PIRSF" id="PIRSF000216">
    <property type="entry name" value="NADH_DH_24kDa"/>
    <property type="match status" value="1"/>
</dbReference>
<sequence length="164" mass="17799">MAATDKLQHPDVTPEMIREIDDIIESQKNAPGAVIPVLRMSQDVVGYLPVEVIDYISAGLNIPSSDVYGVATFYSLFSLTPKGRHRIRACLGTACYVKGIKEVMGRISKEFDLEVGGTTEDRRFSLEAVRCLGACGLAPVVVVDQDTYGGISADQVSGILEKYE</sequence>
<feature type="binding site" evidence="7">
    <location>
        <position position="131"/>
    </location>
    <ligand>
        <name>[2Fe-2S] cluster</name>
        <dbReference type="ChEBI" id="CHEBI:190135"/>
    </ligand>
</feature>
<evidence type="ECO:0000256" key="7">
    <source>
        <dbReference type="PIRSR" id="PIRSR000216-1"/>
    </source>
</evidence>
<evidence type="ECO:0000313" key="8">
    <source>
        <dbReference type="EMBL" id="MBA2880139.1"/>
    </source>
</evidence>
<comment type="caution">
    <text evidence="8">The sequence shown here is derived from an EMBL/GenBank/DDBJ whole genome shotgun (WGS) entry which is preliminary data.</text>
</comment>
<dbReference type="GO" id="GO:0046872">
    <property type="term" value="F:metal ion binding"/>
    <property type="evidence" value="ECO:0007669"/>
    <property type="project" value="UniProtKB-KW"/>
</dbReference>
<dbReference type="SUPFAM" id="SSF52833">
    <property type="entry name" value="Thioredoxin-like"/>
    <property type="match status" value="1"/>
</dbReference>
<dbReference type="Proteomes" id="UP000525298">
    <property type="component" value="Unassembled WGS sequence"/>
</dbReference>
<dbReference type="GO" id="GO:0016491">
    <property type="term" value="F:oxidoreductase activity"/>
    <property type="evidence" value="ECO:0007669"/>
    <property type="project" value="InterPro"/>
</dbReference>
<proteinExistence type="inferred from homology"/>
<evidence type="ECO:0000256" key="2">
    <source>
        <dbReference type="ARBA" id="ARBA00022714"/>
    </source>
</evidence>
<dbReference type="CDD" id="cd03064">
    <property type="entry name" value="TRX_Fd_NuoE"/>
    <property type="match status" value="1"/>
</dbReference>
<evidence type="ECO:0000313" key="9">
    <source>
        <dbReference type="Proteomes" id="UP000525298"/>
    </source>
</evidence>
<gene>
    <name evidence="8" type="ORF">HNR65_000446</name>
</gene>
<organism evidence="8 9">
    <name type="scientific">Desulfosalsimonas propionicica</name>
    <dbReference type="NCBI Taxonomy" id="332175"/>
    <lineage>
        <taxon>Bacteria</taxon>
        <taxon>Pseudomonadati</taxon>
        <taxon>Thermodesulfobacteriota</taxon>
        <taxon>Desulfobacteria</taxon>
        <taxon>Desulfobacterales</taxon>
        <taxon>Desulfosalsimonadaceae</taxon>
        <taxon>Desulfosalsimonas</taxon>
    </lineage>
</organism>
<evidence type="ECO:0000256" key="4">
    <source>
        <dbReference type="ARBA" id="ARBA00023004"/>
    </source>
</evidence>
<dbReference type="GO" id="GO:0051537">
    <property type="term" value="F:2 iron, 2 sulfur cluster binding"/>
    <property type="evidence" value="ECO:0007669"/>
    <property type="project" value="UniProtKB-KW"/>
</dbReference>
<dbReference type="AlphaFoldDB" id="A0A7W0C6L2"/>
<reference evidence="8 9" key="1">
    <citation type="submission" date="2020-07" db="EMBL/GenBank/DDBJ databases">
        <title>Genomic Encyclopedia of Type Strains, Phase IV (KMG-IV): sequencing the most valuable type-strain genomes for metagenomic binning, comparative biology and taxonomic classification.</title>
        <authorList>
            <person name="Goeker M."/>
        </authorList>
    </citation>
    <scope>NUCLEOTIDE SEQUENCE [LARGE SCALE GENOMIC DNA]</scope>
    <source>
        <strain evidence="8 9">DSM 17721</strain>
    </source>
</reference>
<feature type="binding site" evidence="7">
    <location>
        <position position="95"/>
    </location>
    <ligand>
        <name>[2Fe-2S] cluster</name>
        <dbReference type="ChEBI" id="CHEBI:190135"/>
    </ligand>
</feature>
<dbReference type="InterPro" id="IPR002023">
    <property type="entry name" value="NuoE-like"/>
</dbReference>
<comment type="similarity">
    <text evidence="1">Belongs to the complex I 24 kDa subunit family.</text>
</comment>
<keyword evidence="9" id="KW-1185">Reference proteome</keyword>
<dbReference type="PANTHER" id="PTHR43342">
    <property type="entry name" value="NADH-QUINONE OXIDOREDUCTASE, E SUBUNIT"/>
    <property type="match status" value="1"/>
</dbReference>
<feature type="binding site" evidence="7">
    <location>
        <position position="90"/>
    </location>
    <ligand>
        <name>[2Fe-2S] cluster</name>
        <dbReference type="ChEBI" id="CHEBI:190135"/>
    </ligand>
</feature>
<keyword evidence="4 7" id="KW-0408">Iron</keyword>
<protein>
    <submittedName>
        <fullName evidence="8">NADH-quinone oxidoreductase subunit E</fullName>
    </submittedName>
</protein>
<dbReference type="InterPro" id="IPR041921">
    <property type="entry name" value="NuoE_N"/>
</dbReference>
<keyword evidence="5 7" id="KW-0411">Iron-sulfur</keyword>
<dbReference type="Pfam" id="PF01257">
    <property type="entry name" value="2Fe-2S_thioredx"/>
    <property type="match status" value="1"/>
</dbReference>
<dbReference type="InterPro" id="IPR028431">
    <property type="entry name" value="NADP_DH_HndA-like"/>
</dbReference>
<comment type="cofactor">
    <cofactor evidence="7">
        <name>[2Fe-2S] cluster</name>
        <dbReference type="ChEBI" id="CHEBI:190135"/>
    </cofactor>
    <text evidence="7">Binds 1 [2Fe-2S] cluster.</text>
</comment>
<accession>A0A7W0C6L2</accession>
<evidence type="ECO:0000256" key="1">
    <source>
        <dbReference type="ARBA" id="ARBA00010643"/>
    </source>
</evidence>
<keyword evidence="3 7" id="KW-0479">Metal-binding</keyword>
<dbReference type="InterPro" id="IPR042128">
    <property type="entry name" value="NuoE_dom"/>
</dbReference>
<evidence type="ECO:0000256" key="6">
    <source>
        <dbReference type="ARBA" id="ARBA00034078"/>
    </source>
</evidence>
<dbReference type="Gene3D" id="1.10.10.1590">
    <property type="entry name" value="NADH-quinone oxidoreductase subunit E"/>
    <property type="match status" value="1"/>
</dbReference>
<keyword evidence="2 7" id="KW-0001">2Fe-2S</keyword>